<organism evidence="6 7">
    <name type="scientific">Rotaria sordida</name>
    <dbReference type="NCBI Taxonomy" id="392033"/>
    <lineage>
        <taxon>Eukaryota</taxon>
        <taxon>Metazoa</taxon>
        <taxon>Spiralia</taxon>
        <taxon>Gnathifera</taxon>
        <taxon>Rotifera</taxon>
        <taxon>Eurotatoria</taxon>
        <taxon>Bdelloidea</taxon>
        <taxon>Philodinida</taxon>
        <taxon>Philodinidae</taxon>
        <taxon>Rotaria</taxon>
    </lineage>
</organism>
<evidence type="ECO:0000313" key="6">
    <source>
        <dbReference type="EMBL" id="CAF3825327.1"/>
    </source>
</evidence>
<dbReference type="Pfam" id="PF00668">
    <property type="entry name" value="Condensation"/>
    <property type="match status" value="1"/>
</dbReference>
<comment type="caution">
    <text evidence="6">The sequence shown here is derived from an EMBL/GenBank/DDBJ whole genome shotgun (WGS) entry which is preliminary data.</text>
</comment>
<dbReference type="EMBL" id="CAJOAX010002899">
    <property type="protein sequence ID" value="CAF3825327.1"/>
    <property type="molecule type" value="Genomic_DNA"/>
</dbReference>
<dbReference type="Gene3D" id="3.30.300.30">
    <property type="match status" value="1"/>
</dbReference>
<evidence type="ECO:0000259" key="4">
    <source>
        <dbReference type="Pfam" id="PF00668"/>
    </source>
</evidence>
<reference evidence="6" key="1">
    <citation type="submission" date="2021-02" db="EMBL/GenBank/DDBJ databases">
        <authorList>
            <person name="Nowell W R."/>
        </authorList>
    </citation>
    <scope>NUCLEOTIDE SEQUENCE</scope>
</reference>
<evidence type="ECO:0000256" key="1">
    <source>
        <dbReference type="ARBA" id="ARBA00022450"/>
    </source>
</evidence>
<feature type="domain" description="AMP-binding enzyme C-terminal" evidence="5">
    <location>
        <begin position="378"/>
        <end position="435"/>
    </location>
</feature>
<accession>A0A819CT51</accession>
<feature type="domain" description="AMP-dependent synthetase/ligase" evidence="3">
    <location>
        <begin position="475"/>
        <end position="575"/>
    </location>
</feature>
<feature type="domain" description="Condensation" evidence="4">
    <location>
        <begin position="14"/>
        <end position="204"/>
    </location>
</feature>
<dbReference type="GO" id="GO:0031177">
    <property type="term" value="F:phosphopantetheine binding"/>
    <property type="evidence" value="ECO:0007669"/>
    <property type="project" value="TreeGrafter"/>
</dbReference>
<dbReference type="GO" id="GO:0043041">
    <property type="term" value="P:amino acid activation for nonribosomal peptide biosynthetic process"/>
    <property type="evidence" value="ECO:0007669"/>
    <property type="project" value="TreeGrafter"/>
</dbReference>
<evidence type="ECO:0000259" key="3">
    <source>
        <dbReference type="Pfam" id="PF00501"/>
    </source>
</evidence>
<gene>
    <name evidence="6" type="ORF">OTI717_LOCUS19659</name>
</gene>
<dbReference type="Pfam" id="PF00501">
    <property type="entry name" value="AMP-binding"/>
    <property type="match status" value="1"/>
</dbReference>
<dbReference type="PANTHER" id="PTHR45527:SF1">
    <property type="entry name" value="FATTY ACID SYNTHASE"/>
    <property type="match status" value="1"/>
</dbReference>
<proteinExistence type="predicted"/>
<evidence type="ECO:0000313" key="7">
    <source>
        <dbReference type="Proteomes" id="UP000663823"/>
    </source>
</evidence>
<dbReference type="GO" id="GO:0003824">
    <property type="term" value="F:catalytic activity"/>
    <property type="evidence" value="ECO:0007669"/>
    <property type="project" value="InterPro"/>
</dbReference>
<dbReference type="PROSITE" id="PS00455">
    <property type="entry name" value="AMP_BINDING"/>
    <property type="match status" value="1"/>
</dbReference>
<dbReference type="Gene3D" id="3.40.50.12780">
    <property type="entry name" value="N-terminal domain of ligase-like"/>
    <property type="match status" value="2"/>
</dbReference>
<dbReference type="Proteomes" id="UP000663823">
    <property type="component" value="Unassembled WGS sequence"/>
</dbReference>
<keyword evidence="2" id="KW-0597">Phosphoprotein</keyword>
<evidence type="ECO:0000256" key="2">
    <source>
        <dbReference type="ARBA" id="ARBA00022553"/>
    </source>
</evidence>
<dbReference type="AlphaFoldDB" id="A0A819CT51"/>
<dbReference type="InterPro" id="IPR045851">
    <property type="entry name" value="AMP-bd_C_sf"/>
</dbReference>
<dbReference type="GO" id="GO:0044550">
    <property type="term" value="P:secondary metabolite biosynthetic process"/>
    <property type="evidence" value="ECO:0007669"/>
    <property type="project" value="TreeGrafter"/>
</dbReference>
<dbReference type="InterPro" id="IPR025110">
    <property type="entry name" value="AMP-bd_C"/>
</dbReference>
<keyword evidence="1" id="KW-0596">Phosphopantetheine</keyword>
<dbReference type="InterPro" id="IPR001242">
    <property type="entry name" value="Condensation_dom"/>
</dbReference>
<protein>
    <submittedName>
        <fullName evidence="6">Uncharacterized protein</fullName>
    </submittedName>
</protein>
<dbReference type="GO" id="GO:0005737">
    <property type="term" value="C:cytoplasm"/>
    <property type="evidence" value="ECO:0007669"/>
    <property type="project" value="TreeGrafter"/>
</dbReference>
<dbReference type="SUPFAM" id="SSF52777">
    <property type="entry name" value="CoA-dependent acyltransferases"/>
    <property type="match status" value="1"/>
</dbReference>
<dbReference type="Pfam" id="PF13193">
    <property type="entry name" value="AMP-binding_C"/>
    <property type="match status" value="1"/>
</dbReference>
<dbReference type="InterPro" id="IPR000873">
    <property type="entry name" value="AMP-dep_synth/lig_dom"/>
</dbReference>
<dbReference type="SUPFAM" id="SSF56801">
    <property type="entry name" value="Acetyl-CoA synthetase-like"/>
    <property type="match status" value="3"/>
</dbReference>
<dbReference type="Gene3D" id="3.30.559.30">
    <property type="entry name" value="Nonribosomal peptide synthetase, condensation domain"/>
    <property type="match status" value="1"/>
</dbReference>
<dbReference type="InterPro" id="IPR020845">
    <property type="entry name" value="AMP-binding_CS"/>
</dbReference>
<evidence type="ECO:0000259" key="5">
    <source>
        <dbReference type="Pfam" id="PF13193"/>
    </source>
</evidence>
<dbReference type="Gene3D" id="3.40.50.980">
    <property type="match status" value="1"/>
</dbReference>
<name>A0A819CT51_9BILA</name>
<dbReference type="InterPro" id="IPR042099">
    <property type="entry name" value="ANL_N_sf"/>
</dbReference>
<sequence>MNRLSCEDDSALRYMDYAIIEQQTSMTAASAFWLDSLRDCKIHHHLSLPFDRHRVSDEHRTGRGISASFSFGEHLSRAFIVYASISKTTLENMALASYYAFLFKLANGERDLCIGINTHGRYKPELMSIIGMFVNAIPLRCKLDPSWPFARLVKEVHQIAMDSSHYSYFPLQRILAQHPLVSKPAFLDTSFEFDSNTTQNMSNEIMLDDICLSLVPYSIKIETDEIVPDSFPSINCVHQAFTDRAMELSQKVAVELDDQSLTYSELLYYAQLLALRLLDKYEIKPGDIIGQCVERSLSMGELLVGGVGVFAGYLGRDDLTAKALVKINELMYYRTGDLVRMDSSGLIHYIGRKDYQVKLHGQRIEVGEIERCLLDTHIATCIVVKWGNDHLVAYVQGSDINEDDLRNHCRSRLPPFMIPSMFVVLDQLPLNANGKVERQRLPVPDFASLSTSTTISYGAPRTEMEKRVHDLWCKVIGMMAIEIVGAVYCPLSPQNPDQRLMMLLEQTGTRLVLVHSKTQNRFTGDIVTIDIDAIVNDYHTSNVYDLDRLSSVMVRPEEIAAIVFTSGSTGIPKAVSF</sequence>
<dbReference type="PANTHER" id="PTHR45527">
    <property type="entry name" value="NONRIBOSOMAL PEPTIDE SYNTHETASE"/>
    <property type="match status" value="1"/>
</dbReference>